<gene>
    <name evidence="1" type="primary">Necator_chrX.g22604</name>
    <name evidence="1" type="ORF">RB195_022441</name>
</gene>
<keyword evidence="2" id="KW-1185">Reference proteome</keyword>
<dbReference type="EMBL" id="JAVFWL010000006">
    <property type="protein sequence ID" value="KAK6761379.1"/>
    <property type="molecule type" value="Genomic_DNA"/>
</dbReference>
<evidence type="ECO:0000313" key="2">
    <source>
        <dbReference type="Proteomes" id="UP001303046"/>
    </source>
</evidence>
<comment type="caution">
    <text evidence="1">The sequence shown here is derived from an EMBL/GenBank/DDBJ whole genome shotgun (WGS) entry which is preliminary data.</text>
</comment>
<reference evidence="1 2" key="1">
    <citation type="submission" date="2023-08" db="EMBL/GenBank/DDBJ databases">
        <title>A Necator americanus chromosomal reference genome.</title>
        <authorList>
            <person name="Ilik V."/>
            <person name="Petrzelkova K.J."/>
            <person name="Pardy F."/>
            <person name="Fuh T."/>
            <person name="Niatou-Singa F.S."/>
            <person name="Gouil Q."/>
            <person name="Baker L."/>
            <person name="Ritchie M.E."/>
            <person name="Jex A.R."/>
            <person name="Gazzola D."/>
            <person name="Li H."/>
            <person name="Toshio Fujiwara R."/>
            <person name="Zhan B."/>
            <person name="Aroian R.V."/>
            <person name="Pafco B."/>
            <person name="Schwarz E.M."/>
        </authorList>
    </citation>
    <scope>NUCLEOTIDE SEQUENCE [LARGE SCALE GENOMIC DNA]</scope>
    <source>
        <strain evidence="1 2">Aroian</strain>
        <tissue evidence="1">Whole animal</tissue>
    </source>
</reference>
<evidence type="ECO:0000313" key="1">
    <source>
        <dbReference type="EMBL" id="KAK6761379.1"/>
    </source>
</evidence>
<dbReference type="Proteomes" id="UP001303046">
    <property type="component" value="Unassembled WGS sequence"/>
</dbReference>
<sequence length="135" mass="15263">MTHGRYQHLAPPSKVATENRLHFFGHIIRRRGDRLVQRVLRKYGIAANGLILCKLSQEIEKVGQSCVQGRHTSAKMRVIASDDDDSSPMKPNQADTCTTRYGDYLRLCSWNARTVSTDAELNTLLGAAERIKFYV</sequence>
<name>A0ABR1EFC6_NECAM</name>
<proteinExistence type="predicted"/>
<protein>
    <submittedName>
        <fullName evidence="1">Uncharacterized protein</fullName>
    </submittedName>
</protein>
<accession>A0ABR1EFC6</accession>
<organism evidence="1 2">
    <name type="scientific">Necator americanus</name>
    <name type="common">Human hookworm</name>
    <dbReference type="NCBI Taxonomy" id="51031"/>
    <lineage>
        <taxon>Eukaryota</taxon>
        <taxon>Metazoa</taxon>
        <taxon>Ecdysozoa</taxon>
        <taxon>Nematoda</taxon>
        <taxon>Chromadorea</taxon>
        <taxon>Rhabditida</taxon>
        <taxon>Rhabditina</taxon>
        <taxon>Rhabditomorpha</taxon>
        <taxon>Strongyloidea</taxon>
        <taxon>Ancylostomatidae</taxon>
        <taxon>Bunostominae</taxon>
        <taxon>Necator</taxon>
    </lineage>
</organism>